<evidence type="ECO:0000313" key="2">
    <source>
        <dbReference type="EMBL" id="JAD73988.1"/>
    </source>
</evidence>
<organism evidence="2">
    <name type="scientific">Arundo donax</name>
    <name type="common">Giant reed</name>
    <name type="synonym">Donax arundinaceus</name>
    <dbReference type="NCBI Taxonomy" id="35708"/>
    <lineage>
        <taxon>Eukaryota</taxon>
        <taxon>Viridiplantae</taxon>
        <taxon>Streptophyta</taxon>
        <taxon>Embryophyta</taxon>
        <taxon>Tracheophyta</taxon>
        <taxon>Spermatophyta</taxon>
        <taxon>Magnoliopsida</taxon>
        <taxon>Liliopsida</taxon>
        <taxon>Poales</taxon>
        <taxon>Poaceae</taxon>
        <taxon>PACMAD clade</taxon>
        <taxon>Arundinoideae</taxon>
        <taxon>Arundineae</taxon>
        <taxon>Arundo</taxon>
    </lineage>
</organism>
<dbReference type="AlphaFoldDB" id="A0A0A9CHP9"/>
<reference evidence="2" key="2">
    <citation type="journal article" date="2015" name="Data Brief">
        <title>Shoot transcriptome of the giant reed, Arundo donax.</title>
        <authorList>
            <person name="Barrero R.A."/>
            <person name="Guerrero F.D."/>
            <person name="Moolhuijzen P."/>
            <person name="Goolsby J.A."/>
            <person name="Tidwell J."/>
            <person name="Bellgard S.E."/>
            <person name="Bellgard M.I."/>
        </authorList>
    </citation>
    <scope>NUCLEOTIDE SEQUENCE</scope>
    <source>
        <tissue evidence="2">Shoot tissue taken approximately 20 cm above the soil surface</tissue>
    </source>
</reference>
<name>A0A0A9CHP9_ARUDO</name>
<dbReference type="EMBL" id="GBRH01223907">
    <property type="protein sequence ID" value="JAD73988.1"/>
    <property type="molecule type" value="Transcribed_RNA"/>
</dbReference>
<protein>
    <submittedName>
        <fullName evidence="2">Uncharacterized protein</fullName>
    </submittedName>
</protein>
<feature type="region of interest" description="Disordered" evidence="1">
    <location>
        <begin position="1"/>
        <end position="20"/>
    </location>
</feature>
<sequence>MVEKKREKRTRHRRQRTRRR</sequence>
<accession>A0A0A9CHP9</accession>
<evidence type="ECO:0000256" key="1">
    <source>
        <dbReference type="SAM" id="MobiDB-lite"/>
    </source>
</evidence>
<reference evidence="2" key="1">
    <citation type="submission" date="2014-09" db="EMBL/GenBank/DDBJ databases">
        <authorList>
            <person name="Magalhaes I.L.F."/>
            <person name="Oliveira U."/>
            <person name="Santos F.R."/>
            <person name="Vidigal T.H.D.A."/>
            <person name="Brescovit A.D."/>
            <person name="Santos A.J."/>
        </authorList>
    </citation>
    <scope>NUCLEOTIDE SEQUENCE</scope>
    <source>
        <tissue evidence="2">Shoot tissue taken approximately 20 cm above the soil surface</tissue>
    </source>
</reference>
<proteinExistence type="predicted"/>